<dbReference type="PANTHER" id="PTHR24314:SF15">
    <property type="entry name" value="CHLOROPHYLL(IDE) B REDUCTASE NOL, CHLOROPLASTIC"/>
    <property type="match status" value="1"/>
</dbReference>
<protein>
    <submittedName>
        <fullName evidence="1">Chlorophyll(Ide) b reductase NOL, chloroplastic</fullName>
    </submittedName>
</protein>
<dbReference type="EMBL" id="QGNW01000052">
    <property type="protein sequence ID" value="RVX06186.1"/>
    <property type="molecule type" value="Genomic_DNA"/>
</dbReference>
<dbReference type="InterPro" id="IPR036291">
    <property type="entry name" value="NAD(P)-bd_dom_sf"/>
</dbReference>
<dbReference type="InterPro" id="IPR052625">
    <property type="entry name" value="Chl_b_Red"/>
</dbReference>
<organism evidence="1 2">
    <name type="scientific">Vitis vinifera</name>
    <name type="common">Grape</name>
    <dbReference type="NCBI Taxonomy" id="29760"/>
    <lineage>
        <taxon>Eukaryota</taxon>
        <taxon>Viridiplantae</taxon>
        <taxon>Streptophyta</taxon>
        <taxon>Embryophyta</taxon>
        <taxon>Tracheophyta</taxon>
        <taxon>Spermatophyta</taxon>
        <taxon>Magnoliopsida</taxon>
        <taxon>eudicotyledons</taxon>
        <taxon>Gunneridae</taxon>
        <taxon>Pentapetalae</taxon>
        <taxon>rosids</taxon>
        <taxon>Vitales</taxon>
        <taxon>Vitaceae</taxon>
        <taxon>Viteae</taxon>
        <taxon>Vitis</taxon>
    </lineage>
</organism>
<accession>A0A438JBA9</accession>
<dbReference type="SUPFAM" id="SSF51735">
    <property type="entry name" value="NAD(P)-binding Rossmann-fold domains"/>
    <property type="match status" value="1"/>
</dbReference>
<evidence type="ECO:0000313" key="1">
    <source>
        <dbReference type="EMBL" id="RVX06186.1"/>
    </source>
</evidence>
<dbReference type="Gene3D" id="3.40.50.720">
    <property type="entry name" value="NAD(P)-binding Rossmann-like Domain"/>
    <property type="match status" value="1"/>
</dbReference>
<gene>
    <name evidence="1" type="primary">NOL_2</name>
    <name evidence="1" type="ORF">CK203_027535</name>
</gene>
<dbReference type="PANTHER" id="PTHR24314">
    <property type="entry name" value="NON-SPECIFIC LIPID TRANSFER PROTEIN-RELATED"/>
    <property type="match status" value="1"/>
</dbReference>
<sequence length="74" mass="8653">MLSVSTFLEWPRLTKTFTAERVESSVESLRREFGKHHVWGTTCDVRKGEDVKDLVAFAQENLKYIDIWVFCSDI</sequence>
<comment type="caution">
    <text evidence="1">The sequence shown here is derived from an EMBL/GenBank/DDBJ whole genome shotgun (WGS) entry which is preliminary data.</text>
</comment>
<proteinExistence type="predicted"/>
<dbReference type="AlphaFoldDB" id="A0A438JBA9"/>
<dbReference type="Proteomes" id="UP000288805">
    <property type="component" value="Unassembled WGS sequence"/>
</dbReference>
<name>A0A438JBA9_VITVI</name>
<evidence type="ECO:0000313" key="2">
    <source>
        <dbReference type="Proteomes" id="UP000288805"/>
    </source>
</evidence>
<reference evidence="1 2" key="1">
    <citation type="journal article" date="2018" name="PLoS Genet.">
        <title>Population sequencing reveals clonal diversity and ancestral inbreeding in the grapevine cultivar Chardonnay.</title>
        <authorList>
            <person name="Roach M.J."/>
            <person name="Johnson D.L."/>
            <person name="Bohlmann J."/>
            <person name="van Vuuren H.J."/>
            <person name="Jones S.J."/>
            <person name="Pretorius I.S."/>
            <person name="Schmidt S.A."/>
            <person name="Borneman A.R."/>
        </authorList>
    </citation>
    <scope>NUCLEOTIDE SEQUENCE [LARGE SCALE GENOMIC DNA]</scope>
    <source>
        <strain evidence="2">cv. Chardonnay</strain>
        <tissue evidence="1">Leaf</tissue>
    </source>
</reference>